<feature type="transmembrane region" description="Helical" evidence="6">
    <location>
        <begin position="179"/>
        <end position="199"/>
    </location>
</feature>
<evidence type="ECO:0000256" key="3">
    <source>
        <dbReference type="ARBA" id="ARBA00022692"/>
    </source>
</evidence>
<feature type="transmembrane region" description="Helical" evidence="6">
    <location>
        <begin position="82"/>
        <end position="101"/>
    </location>
</feature>
<organism evidence="7 8">
    <name type="scientific">Kocuria rosea subsp. polaris</name>
    <dbReference type="NCBI Taxonomy" id="136273"/>
    <lineage>
        <taxon>Bacteria</taxon>
        <taxon>Bacillati</taxon>
        <taxon>Actinomycetota</taxon>
        <taxon>Actinomycetes</taxon>
        <taxon>Micrococcales</taxon>
        <taxon>Micrococcaceae</taxon>
        <taxon>Kocuria</taxon>
    </lineage>
</organism>
<evidence type="ECO:0000256" key="1">
    <source>
        <dbReference type="ARBA" id="ARBA00004651"/>
    </source>
</evidence>
<dbReference type="CDD" id="cd06574">
    <property type="entry name" value="TM_PBP1_branched-chain-AA_like"/>
    <property type="match status" value="1"/>
</dbReference>
<feature type="transmembrane region" description="Helical" evidence="6">
    <location>
        <begin position="205"/>
        <end position="226"/>
    </location>
</feature>
<reference evidence="7 8" key="1">
    <citation type="journal article" date="2003" name="Int. J. Syst. Evol. Microbiol.">
        <title>Kocuria polaris sp. nov., an orange-pigmented psychrophilic bacterium isolated from an Antarctic cyanobacterial mat sample.</title>
        <authorList>
            <person name="Reddy G.S."/>
            <person name="Prakash J.S."/>
            <person name="Prabahar V."/>
            <person name="Matsumoto G.I."/>
            <person name="Stackebrandt E."/>
            <person name="Shivaji S."/>
        </authorList>
    </citation>
    <scope>NUCLEOTIDE SEQUENCE [LARGE SCALE GENOMIC DNA]</scope>
    <source>
        <strain evidence="7 8">CMS 76or</strain>
    </source>
</reference>
<evidence type="ECO:0000256" key="4">
    <source>
        <dbReference type="ARBA" id="ARBA00022989"/>
    </source>
</evidence>
<evidence type="ECO:0000256" key="2">
    <source>
        <dbReference type="ARBA" id="ARBA00022475"/>
    </source>
</evidence>
<dbReference type="InterPro" id="IPR001851">
    <property type="entry name" value="ABC_transp_permease"/>
</dbReference>
<dbReference type="RefSeq" id="WP_031283500.1">
    <property type="nucleotide sequence ID" value="NZ_JSUH01000009.1"/>
</dbReference>
<dbReference type="EMBL" id="JSUH01000009">
    <property type="protein sequence ID" value="KHD97162.1"/>
    <property type="molecule type" value="Genomic_DNA"/>
</dbReference>
<sequence>MIAGIELGLLYAVMALGVYLTFRVLDFPDLTVDQSFTTGAATTAMIILGGGSPWLATAAGFLTGALAGLITGLLHTKAHINGLLAGILTMTALYSINLRVMDGRANLSLLREDTVFTPLAEMGVQGTWIGIALFLLGVAVVKVLLDWFLYTDAGLAMQATGDNPEMIRSFGVNTDHQKMLGLCLSNGLVGLAGSLVAQYQGFADIGMGIGLIVVGLASVILGQGLFGSRTVVMATLAVVLGSVVYRLVITVALQAGLNPSDMKLISAVLVVAALVVPQLQFFRRRRERHLASEAARLVDDLTDTPATTKAGA</sequence>
<keyword evidence="4 6" id="KW-1133">Transmembrane helix</keyword>
<dbReference type="GeneID" id="64348751"/>
<feature type="transmembrane region" description="Helical" evidence="6">
    <location>
        <begin position="7"/>
        <end position="25"/>
    </location>
</feature>
<protein>
    <submittedName>
        <fullName evidence="7">ABC transporter permease</fullName>
    </submittedName>
</protein>
<name>A0A0A6YC40_KOCRO</name>
<dbReference type="PANTHER" id="PTHR32196:SF69">
    <property type="entry name" value="BRANCHED-CHAIN AMINO ACID TRANSPORT SYSTEM, PERMEASE PROTEIN"/>
    <property type="match status" value="1"/>
</dbReference>
<feature type="transmembrane region" description="Helical" evidence="6">
    <location>
        <begin position="128"/>
        <end position="149"/>
    </location>
</feature>
<feature type="transmembrane region" description="Helical" evidence="6">
    <location>
        <begin position="264"/>
        <end position="282"/>
    </location>
</feature>
<dbReference type="OrthoDB" id="9778389at2"/>
<feature type="transmembrane region" description="Helical" evidence="6">
    <location>
        <begin position="231"/>
        <end position="252"/>
    </location>
</feature>
<dbReference type="PANTHER" id="PTHR32196">
    <property type="entry name" value="ABC TRANSPORTER PERMEASE PROTEIN YPHD-RELATED-RELATED"/>
    <property type="match status" value="1"/>
</dbReference>
<dbReference type="GO" id="GO:0022857">
    <property type="term" value="F:transmembrane transporter activity"/>
    <property type="evidence" value="ECO:0007669"/>
    <property type="project" value="InterPro"/>
</dbReference>
<dbReference type="Pfam" id="PF02653">
    <property type="entry name" value="BPD_transp_2"/>
    <property type="match status" value="1"/>
</dbReference>
<dbReference type="GO" id="GO:0005886">
    <property type="term" value="C:plasma membrane"/>
    <property type="evidence" value="ECO:0007669"/>
    <property type="project" value="UniProtKB-SubCell"/>
</dbReference>
<evidence type="ECO:0000256" key="6">
    <source>
        <dbReference type="SAM" id="Phobius"/>
    </source>
</evidence>
<gene>
    <name evidence="7" type="ORF">GY22_10680</name>
</gene>
<dbReference type="AlphaFoldDB" id="A0A0A6YC40"/>
<evidence type="ECO:0000313" key="7">
    <source>
        <dbReference type="EMBL" id="KHD97162.1"/>
    </source>
</evidence>
<feature type="transmembrane region" description="Helical" evidence="6">
    <location>
        <begin position="45"/>
        <end position="70"/>
    </location>
</feature>
<accession>A0A0A6YC40</accession>
<evidence type="ECO:0000313" key="8">
    <source>
        <dbReference type="Proteomes" id="UP000030466"/>
    </source>
</evidence>
<comment type="subcellular location">
    <subcellularLocation>
        <location evidence="1">Cell membrane</location>
        <topology evidence="1">Multi-pass membrane protein</topology>
    </subcellularLocation>
</comment>
<keyword evidence="2" id="KW-1003">Cell membrane</keyword>
<keyword evidence="3 6" id="KW-0812">Transmembrane</keyword>
<dbReference type="Proteomes" id="UP000030466">
    <property type="component" value="Unassembled WGS sequence"/>
</dbReference>
<keyword evidence="5 6" id="KW-0472">Membrane</keyword>
<comment type="caution">
    <text evidence="7">The sequence shown here is derived from an EMBL/GenBank/DDBJ whole genome shotgun (WGS) entry which is preliminary data.</text>
</comment>
<evidence type="ECO:0000256" key="5">
    <source>
        <dbReference type="ARBA" id="ARBA00023136"/>
    </source>
</evidence>
<keyword evidence="8" id="KW-1185">Reference proteome</keyword>
<proteinExistence type="predicted"/>